<feature type="transmembrane region" description="Helical" evidence="3">
    <location>
        <begin position="15"/>
        <end position="34"/>
    </location>
</feature>
<dbReference type="OrthoDB" id="1957187at2"/>
<keyword evidence="2" id="KW-0175">Coiled coil</keyword>
<evidence type="ECO:0000313" key="5">
    <source>
        <dbReference type="EMBL" id="SHE35838.1"/>
    </source>
</evidence>
<dbReference type="InterPro" id="IPR050465">
    <property type="entry name" value="UPF0194_transport"/>
</dbReference>
<dbReference type="GO" id="GO:0030313">
    <property type="term" value="C:cell envelope"/>
    <property type="evidence" value="ECO:0007669"/>
    <property type="project" value="UniProtKB-SubCell"/>
</dbReference>
<dbReference type="AlphaFoldDB" id="A0A1M4SUJ0"/>
<keyword evidence="6" id="KW-1185">Reference proteome</keyword>
<gene>
    <name evidence="5" type="ORF">SAMN02745131_00235</name>
</gene>
<organism evidence="5 6">
    <name type="scientific">Flavisolibacter ginsengisoli DSM 18119</name>
    <dbReference type="NCBI Taxonomy" id="1121884"/>
    <lineage>
        <taxon>Bacteria</taxon>
        <taxon>Pseudomonadati</taxon>
        <taxon>Bacteroidota</taxon>
        <taxon>Chitinophagia</taxon>
        <taxon>Chitinophagales</taxon>
        <taxon>Chitinophagaceae</taxon>
        <taxon>Flavisolibacter</taxon>
    </lineage>
</organism>
<evidence type="ECO:0000256" key="3">
    <source>
        <dbReference type="SAM" id="Phobius"/>
    </source>
</evidence>
<dbReference type="Gene3D" id="1.10.287.470">
    <property type="entry name" value="Helix hairpin bin"/>
    <property type="match status" value="1"/>
</dbReference>
<accession>A0A1M4SUJ0</accession>
<evidence type="ECO:0000256" key="2">
    <source>
        <dbReference type="ARBA" id="ARBA00023054"/>
    </source>
</evidence>
<keyword evidence="3" id="KW-0472">Membrane</keyword>
<dbReference type="Pfam" id="PF25967">
    <property type="entry name" value="RND-MFP_C"/>
    <property type="match status" value="1"/>
</dbReference>
<keyword evidence="3" id="KW-1133">Transmembrane helix</keyword>
<evidence type="ECO:0000313" key="6">
    <source>
        <dbReference type="Proteomes" id="UP000184048"/>
    </source>
</evidence>
<evidence type="ECO:0000259" key="4">
    <source>
        <dbReference type="Pfam" id="PF25967"/>
    </source>
</evidence>
<dbReference type="InterPro" id="IPR058627">
    <property type="entry name" value="MdtA-like_C"/>
</dbReference>
<dbReference type="Gene3D" id="2.40.50.100">
    <property type="match status" value="1"/>
</dbReference>
<dbReference type="EMBL" id="FQUU01000001">
    <property type="protein sequence ID" value="SHE35838.1"/>
    <property type="molecule type" value="Genomic_DNA"/>
</dbReference>
<keyword evidence="3" id="KW-0812">Transmembrane</keyword>
<evidence type="ECO:0000256" key="1">
    <source>
        <dbReference type="ARBA" id="ARBA00004196"/>
    </source>
</evidence>
<protein>
    <submittedName>
        <fullName evidence="5">HlyD family secretion protein</fullName>
    </submittedName>
</protein>
<dbReference type="Proteomes" id="UP000184048">
    <property type="component" value="Unassembled WGS sequence"/>
</dbReference>
<reference evidence="5 6" key="1">
    <citation type="submission" date="2016-11" db="EMBL/GenBank/DDBJ databases">
        <authorList>
            <person name="Jaros S."/>
            <person name="Januszkiewicz K."/>
            <person name="Wedrychowicz H."/>
        </authorList>
    </citation>
    <scope>NUCLEOTIDE SEQUENCE [LARGE SCALE GENOMIC DNA]</scope>
    <source>
        <strain evidence="5 6">DSM 18119</strain>
    </source>
</reference>
<dbReference type="STRING" id="1121884.SAMN02745131_00235"/>
<dbReference type="Gene3D" id="2.40.420.20">
    <property type="match status" value="1"/>
</dbReference>
<name>A0A1M4SUJ0_9BACT</name>
<proteinExistence type="predicted"/>
<dbReference type="PANTHER" id="PTHR32347">
    <property type="entry name" value="EFFLUX SYSTEM COMPONENT YKNX-RELATED"/>
    <property type="match status" value="1"/>
</dbReference>
<sequence length="417" mass="46706">MDRKIEKKKWTQKRILTIAGIAGLVLLITGSLYFTSGKAKLNVDAERITISEVKKGAFQEFIPVNGVVLPLTTIYLDAIEGGRVEEKLVDDGAIVKKGQPILRLSNTDLALSLVNQQTSVYNLLTQMQIARNAAQQNTTTKLNQMTDVDNQLKEAKRIYELNKTLYEQKAIGLQEFKQSENNYNYQLEKKGLTEKILKQDESSNAQQISQAQQSYLGSQNALNVMRKKVGDLIVRAPIDGQLTSLDAEVGQSKNKGERLGQIDVLSGYKVRVDVDEHYISRVFIGLMGETSFAGKNYKLKINKVFTQVNSGRFQVDMEFIDAVPEGIRRGQTLQIRLALSDETQALLLAKGGFYQQTGGNWVFKVDKDGKTAYKVDVQLGRQNPDYYEVLSGLQPGDKIVTSSYENYGNMQELVLKK</sequence>
<comment type="subcellular location">
    <subcellularLocation>
        <location evidence="1">Cell envelope</location>
    </subcellularLocation>
</comment>
<dbReference type="RefSeq" id="WP_072833393.1">
    <property type="nucleotide sequence ID" value="NZ_FQUU01000001.1"/>
</dbReference>
<dbReference type="PANTHER" id="PTHR32347:SF23">
    <property type="entry name" value="BLL5650 PROTEIN"/>
    <property type="match status" value="1"/>
</dbReference>
<dbReference type="Gene3D" id="2.40.30.170">
    <property type="match status" value="1"/>
</dbReference>
<feature type="domain" description="Multidrug resistance protein MdtA-like C-terminal permuted SH3" evidence="4">
    <location>
        <begin position="352"/>
        <end position="403"/>
    </location>
</feature>